<dbReference type="SUPFAM" id="SSF52540">
    <property type="entry name" value="P-loop containing nucleoside triphosphate hydrolases"/>
    <property type="match status" value="1"/>
</dbReference>
<keyword evidence="3 5" id="KW-0067">ATP-binding</keyword>
<accession>A0A3B1CGN5</accession>
<dbReference type="InterPro" id="IPR017871">
    <property type="entry name" value="ABC_transporter-like_CS"/>
</dbReference>
<dbReference type="SMART" id="SM00382">
    <property type="entry name" value="AAA"/>
    <property type="match status" value="1"/>
</dbReference>
<dbReference type="Gene3D" id="3.40.50.300">
    <property type="entry name" value="P-loop containing nucleotide triphosphate hydrolases"/>
    <property type="match status" value="1"/>
</dbReference>
<evidence type="ECO:0000313" key="5">
    <source>
        <dbReference type="EMBL" id="VAX23138.1"/>
    </source>
</evidence>
<dbReference type="CDD" id="cd03261">
    <property type="entry name" value="ABC_Org_Solvent_Resistant"/>
    <property type="match status" value="1"/>
</dbReference>
<evidence type="ECO:0000259" key="4">
    <source>
        <dbReference type="PROSITE" id="PS50893"/>
    </source>
</evidence>
<evidence type="ECO:0000256" key="2">
    <source>
        <dbReference type="ARBA" id="ARBA00022741"/>
    </source>
</evidence>
<keyword evidence="2" id="KW-0547">Nucleotide-binding</keyword>
<dbReference type="InterPro" id="IPR027417">
    <property type="entry name" value="P-loop_NTPase"/>
</dbReference>
<dbReference type="PANTHER" id="PTHR43023:SF6">
    <property type="entry name" value="INTERMEMBRANE PHOSPHOLIPID TRANSPORT SYSTEM ATP-BINDING PROTEIN MLAF"/>
    <property type="match status" value="1"/>
</dbReference>
<dbReference type="PROSITE" id="PS00211">
    <property type="entry name" value="ABC_TRANSPORTER_1"/>
    <property type="match status" value="1"/>
</dbReference>
<proteinExistence type="predicted"/>
<protein>
    <submittedName>
        <fullName evidence="5">Phospholipid ABC transporter ATP-binding protein MlaF</fullName>
    </submittedName>
</protein>
<organism evidence="5">
    <name type="scientific">hydrothermal vent metagenome</name>
    <dbReference type="NCBI Taxonomy" id="652676"/>
    <lineage>
        <taxon>unclassified sequences</taxon>
        <taxon>metagenomes</taxon>
        <taxon>ecological metagenomes</taxon>
    </lineage>
</organism>
<dbReference type="InterPro" id="IPR003439">
    <property type="entry name" value="ABC_transporter-like_ATP-bd"/>
</dbReference>
<evidence type="ECO:0000256" key="1">
    <source>
        <dbReference type="ARBA" id="ARBA00022448"/>
    </source>
</evidence>
<evidence type="ECO:0000256" key="3">
    <source>
        <dbReference type="ARBA" id="ARBA00022840"/>
    </source>
</evidence>
<gene>
    <name evidence="5" type="ORF">MNBD_IGNAVI01-151</name>
</gene>
<sequence>MIEIQDLHKRFDDNQVLRGVDLTINQGETLAIIGPSGCGKSVLLKHIVGLLYPDKGCVCIEGQNLNDLSENELYEIRKQFGFLFQGAALFDSMTIEENIWLSLVENDYNLTQSEIDKIVSTKLELVGLPGIQKKKPAELSGGMKKRVGLARALVSDPKYILYDEPTTGLDPIMSDSIDKLINHLNEQLNVTSIVVTHDMFSVKNVADKVSMIHDGKIYFSGTYDEILNSNDKTIQEFISRTVV</sequence>
<reference evidence="5" key="1">
    <citation type="submission" date="2018-06" db="EMBL/GenBank/DDBJ databases">
        <authorList>
            <person name="Zhirakovskaya E."/>
        </authorList>
    </citation>
    <scope>NUCLEOTIDE SEQUENCE</scope>
</reference>
<dbReference type="GO" id="GO:0016887">
    <property type="term" value="F:ATP hydrolysis activity"/>
    <property type="evidence" value="ECO:0007669"/>
    <property type="project" value="InterPro"/>
</dbReference>
<name>A0A3B1CGN5_9ZZZZ</name>
<dbReference type="GO" id="GO:0005524">
    <property type="term" value="F:ATP binding"/>
    <property type="evidence" value="ECO:0007669"/>
    <property type="project" value="UniProtKB-KW"/>
</dbReference>
<keyword evidence="1" id="KW-0813">Transport</keyword>
<dbReference type="InterPro" id="IPR003593">
    <property type="entry name" value="AAA+_ATPase"/>
</dbReference>
<dbReference type="EMBL" id="UOGD01000241">
    <property type="protein sequence ID" value="VAX23138.1"/>
    <property type="molecule type" value="Genomic_DNA"/>
</dbReference>
<dbReference type="PANTHER" id="PTHR43023">
    <property type="entry name" value="PROTEIN TRIGALACTOSYLDIACYLGLYCEROL 3, CHLOROPLASTIC"/>
    <property type="match status" value="1"/>
</dbReference>
<dbReference type="Pfam" id="PF00005">
    <property type="entry name" value="ABC_tran"/>
    <property type="match status" value="1"/>
</dbReference>
<feature type="domain" description="ABC transporter" evidence="4">
    <location>
        <begin position="2"/>
        <end position="239"/>
    </location>
</feature>
<dbReference type="AlphaFoldDB" id="A0A3B1CGN5"/>
<dbReference type="PROSITE" id="PS50893">
    <property type="entry name" value="ABC_TRANSPORTER_2"/>
    <property type="match status" value="1"/>
</dbReference>